<keyword evidence="2" id="KW-0802">TPR repeat</keyword>
<accession>A0A4Z0LWJ2</accession>
<proteinExistence type="predicted"/>
<dbReference type="OrthoDB" id="9815894at2"/>
<evidence type="ECO:0000313" key="3">
    <source>
        <dbReference type="EMBL" id="TGD71702.1"/>
    </source>
</evidence>
<dbReference type="PANTHER" id="PTHR12788:SF10">
    <property type="entry name" value="PROTEIN-TYROSINE SULFOTRANSFERASE"/>
    <property type="match status" value="1"/>
</dbReference>
<sequence>MVSAPTDTREPRALLVRGFRALSEGNLNEAATCCKIALGRDPKLAPAHLLVGLIGLESGDRRAALAAFSAVTRLQPQQAAAWAHLARLLAEGGQVNRADVALRNAMQRENNDIPDVLDVIGHALSLLGEYAEAESWFRRASQAQPDNPAYRVNLANNLIYLGKNDAAREELDAALRLGPGSAQAHWLLAGLERARDRSHIDEVRPLLERRPLPLRGQAFAWYAIGKELEDLEAWDEAFDAFTQGAKARRATLDYDEAQEAATFASLAEHYTAEWLSGCAPGLEDDSPVFIVGQPRSGTTLVERIVTAHSAVHSAGELQQFGNGVRRLTQYDGEARFSPQLFEGALALDPAALGRDYLQRTARLRGDLPRFVDKLPYNYLFLPHILAAFPRAKIIHLVRDPRDVCFSVFKQLFADAYPHSYDLGEMARHFVRYHQLMQTWRERFPGRFLDVHYEEVVADVDAGARCIIDYLELPWEDACRDFHLQSAAVSTASAVQVRQPAHTRSVARWRRYERQMAPAIDILDAAGVLPQD</sequence>
<dbReference type="Pfam" id="PF14559">
    <property type="entry name" value="TPR_19"/>
    <property type="match status" value="2"/>
</dbReference>
<reference evidence="3 4" key="1">
    <citation type="submission" date="2019-04" db="EMBL/GenBank/DDBJ databases">
        <title>Taxonomy of novel Haliea sp. from mangrove soil of West Coast of India.</title>
        <authorList>
            <person name="Verma A."/>
            <person name="Kumar P."/>
            <person name="Krishnamurthi S."/>
        </authorList>
    </citation>
    <scope>NUCLEOTIDE SEQUENCE [LARGE SCALE GENOMIC DNA]</scope>
    <source>
        <strain evidence="3 4">SAOS-164</strain>
    </source>
</reference>
<dbReference type="InterPro" id="IPR026634">
    <property type="entry name" value="TPST-like"/>
</dbReference>
<protein>
    <submittedName>
        <fullName evidence="3">Sulfotransferase family protein</fullName>
    </submittedName>
</protein>
<dbReference type="InterPro" id="IPR019734">
    <property type="entry name" value="TPR_rpt"/>
</dbReference>
<comment type="caution">
    <text evidence="3">The sequence shown here is derived from an EMBL/GenBank/DDBJ whole genome shotgun (WGS) entry which is preliminary data.</text>
</comment>
<dbReference type="GO" id="GO:0008476">
    <property type="term" value="F:protein-tyrosine sulfotransferase activity"/>
    <property type="evidence" value="ECO:0007669"/>
    <property type="project" value="InterPro"/>
</dbReference>
<dbReference type="AlphaFoldDB" id="A0A4Z0LWJ2"/>
<keyword evidence="1 3" id="KW-0808">Transferase</keyword>
<gene>
    <name evidence="3" type="ORF">E4634_16400</name>
</gene>
<organism evidence="3 4">
    <name type="scientific">Mangrovimicrobium sediminis</name>
    <dbReference type="NCBI Taxonomy" id="2562682"/>
    <lineage>
        <taxon>Bacteria</taxon>
        <taxon>Pseudomonadati</taxon>
        <taxon>Pseudomonadota</taxon>
        <taxon>Gammaproteobacteria</taxon>
        <taxon>Cellvibrionales</taxon>
        <taxon>Halieaceae</taxon>
        <taxon>Mangrovimicrobium</taxon>
    </lineage>
</organism>
<dbReference type="InterPro" id="IPR027417">
    <property type="entry name" value="P-loop_NTPase"/>
</dbReference>
<dbReference type="PROSITE" id="PS50005">
    <property type="entry name" value="TPR"/>
    <property type="match status" value="1"/>
</dbReference>
<evidence type="ECO:0000313" key="4">
    <source>
        <dbReference type="Proteomes" id="UP000298050"/>
    </source>
</evidence>
<dbReference type="SUPFAM" id="SSF52540">
    <property type="entry name" value="P-loop containing nucleoside triphosphate hydrolases"/>
    <property type="match status" value="1"/>
</dbReference>
<dbReference type="PANTHER" id="PTHR12788">
    <property type="entry name" value="PROTEIN-TYROSINE SULFOTRANSFERASE 2"/>
    <property type="match status" value="1"/>
</dbReference>
<dbReference type="RefSeq" id="WP_135445746.1">
    <property type="nucleotide sequence ID" value="NZ_SRLE01000012.1"/>
</dbReference>
<evidence type="ECO:0000256" key="1">
    <source>
        <dbReference type="ARBA" id="ARBA00022679"/>
    </source>
</evidence>
<dbReference type="SMART" id="SM00028">
    <property type="entry name" value="TPR"/>
    <property type="match status" value="6"/>
</dbReference>
<evidence type="ECO:0000256" key="2">
    <source>
        <dbReference type="PROSITE-ProRule" id="PRU00339"/>
    </source>
</evidence>
<dbReference type="Proteomes" id="UP000298050">
    <property type="component" value="Unassembled WGS sequence"/>
</dbReference>
<dbReference type="Pfam" id="PF13469">
    <property type="entry name" value="Sulfotransfer_3"/>
    <property type="match status" value="1"/>
</dbReference>
<name>A0A4Z0LWJ2_9GAMM</name>
<dbReference type="EMBL" id="SRLE01000012">
    <property type="protein sequence ID" value="TGD71702.1"/>
    <property type="molecule type" value="Genomic_DNA"/>
</dbReference>
<dbReference type="SUPFAM" id="SSF48452">
    <property type="entry name" value="TPR-like"/>
    <property type="match status" value="1"/>
</dbReference>
<feature type="repeat" description="TPR" evidence="2">
    <location>
        <begin position="114"/>
        <end position="147"/>
    </location>
</feature>
<dbReference type="Gene3D" id="3.40.50.300">
    <property type="entry name" value="P-loop containing nucleotide triphosphate hydrolases"/>
    <property type="match status" value="1"/>
</dbReference>
<keyword evidence="4" id="KW-1185">Reference proteome</keyword>
<dbReference type="InterPro" id="IPR011990">
    <property type="entry name" value="TPR-like_helical_dom_sf"/>
</dbReference>
<dbReference type="Gene3D" id="1.25.40.10">
    <property type="entry name" value="Tetratricopeptide repeat domain"/>
    <property type="match status" value="1"/>
</dbReference>